<dbReference type="Proteomes" id="UP000593564">
    <property type="component" value="Unassembled WGS sequence"/>
</dbReference>
<keyword evidence="1" id="KW-0472">Membrane</keyword>
<evidence type="ECO:0000313" key="3">
    <source>
        <dbReference type="Proteomes" id="UP000593564"/>
    </source>
</evidence>
<accession>A0A7J7HZT7</accession>
<keyword evidence="1" id="KW-1133">Transmembrane helix</keyword>
<reference evidence="2 3" key="2">
    <citation type="submission" date="2020-07" db="EMBL/GenBank/DDBJ databases">
        <title>Genome assembly of wild tea tree DASZ reveals pedigree and selection history of tea varieties.</title>
        <authorList>
            <person name="Zhang W."/>
        </authorList>
    </citation>
    <scope>NUCLEOTIDE SEQUENCE [LARGE SCALE GENOMIC DNA]</scope>
    <source>
        <strain evidence="3">cv. G240</strain>
        <tissue evidence="2">Leaf</tissue>
    </source>
</reference>
<organism evidence="2 3">
    <name type="scientific">Camellia sinensis</name>
    <name type="common">Tea plant</name>
    <name type="synonym">Thea sinensis</name>
    <dbReference type="NCBI Taxonomy" id="4442"/>
    <lineage>
        <taxon>Eukaryota</taxon>
        <taxon>Viridiplantae</taxon>
        <taxon>Streptophyta</taxon>
        <taxon>Embryophyta</taxon>
        <taxon>Tracheophyta</taxon>
        <taxon>Spermatophyta</taxon>
        <taxon>Magnoliopsida</taxon>
        <taxon>eudicotyledons</taxon>
        <taxon>Gunneridae</taxon>
        <taxon>Pentapetalae</taxon>
        <taxon>asterids</taxon>
        <taxon>Ericales</taxon>
        <taxon>Theaceae</taxon>
        <taxon>Camellia</taxon>
    </lineage>
</organism>
<evidence type="ECO:0000313" key="2">
    <source>
        <dbReference type="EMBL" id="KAF5957781.1"/>
    </source>
</evidence>
<keyword evidence="1" id="KW-0812">Transmembrane</keyword>
<protein>
    <submittedName>
        <fullName evidence="2">Uncharacterized protein</fullName>
    </submittedName>
</protein>
<dbReference type="EMBL" id="JACBKZ010000002">
    <property type="protein sequence ID" value="KAF5957781.1"/>
    <property type="molecule type" value="Genomic_DNA"/>
</dbReference>
<evidence type="ECO:0000256" key="1">
    <source>
        <dbReference type="SAM" id="Phobius"/>
    </source>
</evidence>
<name>A0A7J7HZT7_CAMSI</name>
<gene>
    <name evidence="2" type="ORF">HYC85_005006</name>
</gene>
<reference evidence="3" key="1">
    <citation type="journal article" date="2020" name="Nat. Commun.">
        <title>Genome assembly of wild tea tree DASZ reveals pedigree and selection history of tea varieties.</title>
        <authorList>
            <person name="Zhang W."/>
            <person name="Zhang Y."/>
            <person name="Qiu H."/>
            <person name="Guo Y."/>
            <person name="Wan H."/>
            <person name="Zhang X."/>
            <person name="Scossa F."/>
            <person name="Alseekh S."/>
            <person name="Zhang Q."/>
            <person name="Wang P."/>
            <person name="Xu L."/>
            <person name="Schmidt M.H."/>
            <person name="Jia X."/>
            <person name="Li D."/>
            <person name="Zhu A."/>
            <person name="Guo F."/>
            <person name="Chen W."/>
            <person name="Ni D."/>
            <person name="Usadel B."/>
            <person name="Fernie A.R."/>
            <person name="Wen W."/>
        </authorList>
    </citation>
    <scope>NUCLEOTIDE SEQUENCE [LARGE SCALE GENOMIC DNA]</scope>
    <source>
        <strain evidence="3">cv. G240</strain>
    </source>
</reference>
<keyword evidence="3" id="KW-1185">Reference proteome</keyword>
<feature type="transmembrane region" description="Helical" evidence="1">
    <location>
        <begin position="220"/>
        <end position="242"/>
    </location>
</feature>
<comment type="caution">
    <text evidence="2">The sequence shown here is derived from an EMBL/GenBank/DDBJ whole genome shotgun (WGS) entry which is preliminary data.</text>
</comment>
<sequence>MCIVDVIMCIVDICIVFTDIDEPHFRGAVSSVHGNSFGGPIPTTFSNLTLMEDLAYDRVAIKFRGTDADLQQVVGVGKCLVDTKMKNLTKEEFVHVLRRQSAGFSRGTSKYRGVTLHKCGRWEARMGQFLGKNIVMVLKTVNLLKNEIPFEEESVVLFEDVKTGLVLVNIINGFCTIGAGNLAPTEPNSQINETIDESTRQAKFLHFLIPTILENSNIPILIASLALMNLIWFLALFLSLMCSSEMVGEGTKCNDKVKRLLRSMEEDGSNMFVDWVKNNQIKAVSIYLLLVDGYRYSHQSSITFTSHYIQTTCSILIDVLFCFKCRHLEYHLSSHGRVNLMS</sequence>
<proteinExistence type="predicted"/>
<dbReference type="PANTHER" id="PTHR32467:SF118">
    <property type="entry name" value="ETHYLENE-RESPONSIVE TRANSCRIPTION FACTOR RAP2-7"/>
    <property type="match status" value="1"/>
</dbReference>
<dbReference type="PANTHER" id="PTHR32467">
    <property type="entry name" value="AP2-LIKE ETHYLENE-RESPONSIVE TRANSCRIPTION FACTOR"/>
    <property type="match status" value="1"/>
</dbReference>
<dbReference type="AlphaFoldDB" id="A0A7J7HZT7"/>